<dbReference type="PANTHER" id="PTHR11098:SF1">
    <property type="entry name" value="NICOTINATE PHOSPHORIBOSYLTRANSFERASE"/>
    <property type="match status" value="1"/>
</dbReference>
<dbReference type="HAMAP" id="MF_00570">
    <property type="entry name" value="NAPRTase"/>
    <property type="match status" value="1"/>
</dbReference>
<dbReference type="SUPFAM" id="SSF51690">
    <property type="entry name" value="Nicotinate/Quinolinate PRTase C-terminal domain-like"/>
    <property type="match status" value="1"/>
</dbReference>
<dbReference type="SUPFAM" id="SSF54675">
    <property type="entry name" value="Nicotinate/Quinolinate PRTase N-terminal domain-like"/>
    <property type="match status" value="1"/>
</dbReference>
<dbReference type="InterPro" id="IPR007229">
    <property type="entry name" value="Nic_PRibTrfase-Fam"/>
</dbReference>
<dbReference type="NCBIfam" id="NF003704">
    <property type="entry name" value="PRK05321.1"/>
    <property type="match status" value="1"/>
</dbReference>
<keyword evidence="11" id="KW-0328">Glycosyltransferase</keyword>
<dbReference type="PIRSF" id="PIRSF000484">
    <property type="entry name" value="NAPRT"/>
    <property type="match status" value="1"/>
</dbReference>
<dbReference type="InterPro" id="IPR006406">
    <property type="entry name" value="Nic_PRibTrfase"/>
</dbReference>
<evidence type="ECO:0000256" key="8">
    <source>
        <dbReference type="RuleBase" id="RU003838"/>
    </source>
</evidence>
<dbReference type="PANTHER" id="PTHR11098">
    <property type="entry name" value="NICOTINATE PHOSPHORIBOSYLTRANSFERASE"/>
    <property type="match status" value="1"/>
</dbReference>
<keyword evidence="6 8" id="KW-0662">Pyridine nucleotide biosynthesis</keyword>
<organism evidence="11 12">
    <name type="scientific">Basidiobolus ranarum</name>
    <dbReference type="NCBI Taxonomy" id="34480"/>
    <lineage>
        <taxon>Eukaryota</taxon>
        <taxon>Fungi</taxon>
        <taxon>Fungi incertae sedis</taxon>
        <taxon>Zoopagomycota</taxon>
        <taxon>Entomophthoromycotina</taxon>
        <taxon>Basidiobolomycetes</taxon>
        <taxon>Basidiobolales</taxon>
        <taxon>Basidiobolaceae</taxon>
        <taxon>Basidiobolus</taxon>
    </lineage>
</organism>
<keyword evidence="5 8" id="KW-0436">Ligase</keyword>
<dbReference type="EC" id="6.3.4.21" evidence="3 8"/>
<comment type="pathway">
    <text evidence="1 8">Cofactor biosynthesis; NAD(+) biosynthesis; nicotinate D-ribonucleotide from nicotinate: step 1/1.</text>
</comment>
<comment type="caution">
    <text evidence="11">The sequence shown here is derived from an EMBL/GenBank/DDBJ whole genome shotgun (WGS) entry which is preliminary data.</text>
</comment>
<dbReference type="Proteomes" id="UP001479436">
    <property type="component" value="Unassembled WGS sequence"/>
</dbReference>
<proteinExistence type="inferred from homology"/>
<keyword evidence="11" id="KW-0808">Transferase</keyword>
<evidence type="ECO:0000259" key="10">
    <source>
        <dbReference type="Pfam" id="PF17767"/>
    </source>
</evidence>
<keyword evidence="4" id="KW-0597">Phosphoprotein</keyword>
<protein>
    <recommendedName>
        <fullName evidence="3 8">Nicotinate phosphoribosyltransferase</fullName>
        <ecNumber evidence="3 8">6.3.4.21</ecNumber>
    </recommendedName>
</protein>
<evidence type="ECO:0000256" key="4">
    <source>
        <dbReference type="ARBA" id="ARBA00022553"/>
    </source>
</evidence>
<comment type="similarity">
    <text evidence="2 8">Belongs to the NAPRTase family.</text>
</comment>
<name>A0ABR2W0T0_9FUNG</name>
<dbReference type="NCBIfam" id="TIGR01514">
    <property type="entry name" value="NAPRTase"/>
    <property type="match status" value="1"/>
</dbReference>
<evidence type="ECO:0000256" key="7">
    <source>
        <dbReference type="ARBA" id="ARBA00048668"/>
    </source>
</evidence>
<dbReference type="Pfam" id="PF17767">
    <property type="entry name" value="NAPRTase_N"/>
    <property type="match status" value="1"/>
</dbReference>
<comment type="PTM">
    <text evidence="8">Transiently phosphorylated on a His residue during the reaction cycle. Phosphorylation strongly increases the affinity for substrates and increases the rate of nicotinate D-ribonucleotide production. Dephosphorylation regenerates the low-affinity form of the enzyme, leading to product release.</text>
</comment>
<dbReference type="Gene3D" id="3.20.140.10">
    <property type="entry name" value="nicotinate phosphoribosyltransferase"/>
    <property type="match status" value="1"/>
</dbReference>
<evidence type="ECO:0000256" key="6">
    <source>
        <dbReference type="ARBA" id="ARBA00022642"/>
    </source>
</evidence>
<dbReference type="InterPro" id="IPR041525">
    <property type="entry name" value="N/Namide_PRibTrfase"/>
</dbReference>
<comment type="function">
    <text evidence="8">Catalyzes the synthesis of beta-nicotinate D-ribonucleotide from nicotinate and 5-phospho-D-ribose 1-phosphate at the expense of ATP.</text>
</comment>
<evidence type="ECO:0000259" key="9">
    <source>
        <dbReference type="Pfam" id="PF04095"/>
    </source>
</evidence>
<dbReference type="GO" id="GO:0016757">
    <property type="term" value="F:glycosyltransferase activity"/>
    <property type="evidence" value="ECO:0007669"/>
    <property type="project" value="UniProtKB-KW"/>
</dbReference>
<sequence length="419" mass="47734">MLPNTNCLSGVHSLLDNDLYKFTMQQAIWLLYPNEKVTFQFHNRTTECKLTTEGFQWLEDQIQALAHLRLSSEERVWLEKSCPFFKTQYLDYLEKFTFNPKKHVSIKFDSDSKDLFISIEGIWHEVTLYEIPLLFLVSEAYFKFSDTEWTYDGQYEKALEKARVLLENGCKFMEFGTRRRRDYHTQEIIMSALAQAAKEYQEAAQDDEKSIQERGTLIGTSNVHLGRLFNLKPVGTMAHEFVMGISGAEETTKDANRLTLEKWQQVYGSSLGIALCDTFTTEAFLREFSFDLASSLTGVRQDSGSPFEFVDKIIGHYKSLGINPASKVIVFSDGLDPERCIQLQKYATEKGIQCTFGIGTNLTNDFTNSLNGARSPAMNIVIKLREITGKQVVKLSDEQTKHTGSIEEIKAVKETLGIA</sequence>
<keyword evidence="12" id="KW-1185">Reference proteome</keyword>
<reference evidence="11 12" key="1">
    <citation type="submission" date="2023-04" db="EMBL/GenBank/DDBJ databases">
        <title>Genome of Basidiobolus ranarum AG-B5.</title>
        <authorList>
            <person name="Stajich J.E."/>
            <person name="Carter-House D."/>
            <person name="Gryganskyi A."/>
        </authorList>
    </citation>
    <scope>NUCLEOTIDE SEQUENCE [LARGE SCALE GENOMIC DNA]</scope>
    <source>
        <strain evidence="11 12">AG-B5</strain>
    </source>
</reference>
<dbReference type="EMBL" id="JASJQH010007203">
    <property type="protein sequence ID" value="KAK9712698.1"/>
    <property type="molecule type" value="Genomic_DNA"/>
</dbReference>
<evidence type="ECO:0000256" key="2">
    <source>
        <dbReference type="ARBA" id="ARBA00010897"/>
    </source>
</evidence>
<dbReference type="Pfam" id="PF04095">
    <property type="entry name" value="NAPRTase"/>
    <property type="match status" value="1"/>
</dbReference>
<feature type="domain" description="Nicotinate phosphoribosyltransferase N-terminal" evidence="10">
    <location>
        <begin position="15"/>
        <end position="138"/>
    </location>
</feature>
<evidence type="ECO:0000256" key="5">
    <source>
        <dbReference type="ARBA" id="ARBA00022598"/>
    </source>
</evidence>
<comment type="catalytic activity">
    <reaction evidence="7 8">
        <text>5-phospho-alpha-D-ribose 1-diphosphate + nicotinate + ATP + H2O = nicotinate beta-D-ribonucleotide + ADP + phosphate + diphosphate</text>
        <dbReference type="Rhea" id="RHEA:36163"/>
        <dbReference type="ChEBI" id="CHEBI:15377"/>
        <dbReference type="ChEBI" id="CHEBI:30616"/>
        <dbReference type="ChEBI" id="CHEBI:32544"/>
        <dbReference type="ChEBI" id="CHEBI:33019"/>
        <dbReference type="ChEBI" id="CHEBI:43474"/>
        <dbReference type="ChEBI" id="CHEBI:57502"/>
        <dbReference type="ChEBI" id="CHEBI:58017"/>
        <dbReference type="ChEBI" id="CHEBI:456216"/>
        <dbReference type="EC" id="6.3.4.21"/>
    </reaction>
</comment>
<evidence type="ECO:0000313" key="11">
    <source>
        <dbReference type="EMBL" id="KAK9712698.1"/>
    </source>
</evidence>
<evidence type="ECO:0000256" key="3">
    <source>
        <dbReference type="ARBA" id="ARBA00013236"/>
    </source>
</evidence>
<evidence type="ECO:0000313" key="12">
    <source>
        <dbReference type="Proteomes" id="UP001479436"/>
    </source>
</evidence>
<gene>
    <name evidence="11" type="primary">NPT1</name>
    <name evidence="11" type="ORF">K7432_006975</name>
</gene>
<accession>A0ABR2W0T0</accession>
<feature type="domain" description="Nicotinate/nicotinamide phosphoribosyltransferase" evidence="9">
    <location>
        <begin position="170"/>
        <end position="410"/>
    </location>
</feature>
<dbReference type="InterPro" id="IPR036068">
    <property type="entry name" value="Nicotinate_pribotase-like_C"/>
</dbReference>
<dbReference type="GO" id="GO:0004516">
    <property type="term" value="F:nicotinate phosphoribosyltransferase activity"/>
    <property type="evidence" value="ECO:0007669"/>
    <property type="project" value="UniProtKB-EC"/>
</dbReference>
<dbReference type="InterPro" id="IPR040727">
    <property type="entry name" value="NAPRTase_N"/>
</dbReference>
<evidence type="ECO:0000256" key="1">
    <source>
        <dbReference type="ARBA" id="ARBA00004952"/>
    </source>
</evidence>